<evidence type="ECO:0000256" key="1">
    <source>
        <dbReference type="ARBA" id="ARBA00004123"/>
    </source>
</evidence>
<gene>
    <name evidence="8" type="ORF">ASPACDRAFT_45420</name>
</gene>
<dbReference type="GO" id="GO:0045944">
    <property type="term" value="P:positive regulation of transcription by RNA polymerase II"/>
    <property type="evidence" value="ECO:0007669"/>
    <property type="project" value="TreeGrafter"/>
</dbReference>
<dbReference type="SUPFAM" id="SSF57701">
    <property type="entry name" value="Zn2/Cys6 DNA-binding domain"/>
    <property type="match status" value="1"/>
</dbReference>
<dbReference type="CDD" id="cd00067">
    <property type="entry name" value="GAL4"/>
    <property type="match status" value="1"/>
</dbReference>
<keyword evidence="4" id="KW-0804">Transcription</keyword>
<dbReference type="SMART" id="SM00066">
    <property type="entry name" value="GAL4"/>
    <property type="match status" value="1"/>
</dbReference>
<dbReference type="Pfam" id="PF00172">
    <property type="entry name" value="Zn_clus"/>
    <property type="match status" value="1"/>
</dbReference>
<feature type="region of interest" description="Disordered" evidence="6">
    <location>
        <begin position="162"/>
        <end position="220"/>
    </location>
</feature>
<feature type="compositionally biased region" description="Polar residues" evidence="6">
    <location>
        <begin position="175"/>
        <end position="191"/>
    </location>
</feature>
<dbReference type="VEuPathDB" id="FungiDB:ASPACDRAFT_45420"/>
<keyword evidence="9" id="KW-1185">Reference proteome</keyword>
<feature type="compositionally biased region" description="Low complexity" evidence="6">
    <location>
        <begin position="102"/>
        <end position="142"/>
    </location>
</feature>
<evidence type="ECO:0000256" key="5">
    <source>
        <dbReference type="ARBA" id="ARBA00023242"/>
    </source>
</evidence>
<dbReference type="PANTHER" id="PTHR37534">
    <property type="entry name" value="TRANSCRIPTIONAL ACTIVATOR PROTEIN UGA3"/>
    <property type="match status" value="1"/>
</dbReference>
<feature type="domain" description="Zn(2)-C6 fungal-type" evidence="7">
    <location>
        <begin position="9"/>
        <end position="37"/>
    </location>
</feature>
<comment type="subcellular location">
    <subcellularLocation>
        <location evidence="1">Nucleus</location>
    </subcellularLocation>
</comment>
<proteinExistence type="predicted"/>
<dbReference type="RefSeq" id="XP_020054463.1">
    <property type="nucleotide sequence ID" value="XM_020201602.1"/>
</dbReference>
<keyword evidence="2" id="KW-0805">Transcription regulation</keyword>
<accession>A0A1L9WPN0</accession>
<dbReference type="GO" id="GO:0008270">
    <property type="term" value="F:zinc ion binding"/>
    <property type="evidence" value="ECO:0007669"/>
    <property type="project" value="InterPro"/>
</dbReference>
<dbReference type="GeneID" id="30975416"/>
<feature type="region of interest" description="Disordered" evidence="6">
    <location>
        <begin position="62"/>
        <end position="145"/>
    </location>
</feature>
<dbReference type="PROSITE" id="PS50048">
    <property type="entry name" value="ZN2_CY6_FUNGAL_2"/>
    <property type="match status" value="1"/>
</dbReference>
<evidence type="ECO:0000256" key="2">
    <source>
        <dbReference type="ARBA" id="ARBA00023015"/>
    </source>
</evidence>
<reference evidence="9" key="1">
    <citation type="journal article" date="2017" name="Genome Biol.">
        <title>Comparative genomics reveals high biological diversity and specific adaptations in the industrially and medically important fungal genus Aspergillus.</title>
        <authorList>
            <person name="de Vries R.P."/>
            <person name="Riley R."/>
            <person name="Wiebenga A."/>
            <person name="Aguilar-Osorio G."/>
            <person name="Amillis S."/>
            <person name="Uchima C.A."/>
            <person name="Anderluh G."/>
            <person name="Asadollahi M."/>
            <person name="Askin M."/>
            <person name="Barry K."/>
            <person name="Battaglia E."/>
            <person name="Bayram O."/>
            <person name="Benocci T."/>
            <person name="Braus-Stromeyer S.A."/>
            <person name="Caldana C."/>
            <person name="Canovas D."/>
            <person name="Cerqueira G.C."/>
            <person name="Chen F."/>
            <person name="Chen W."/>
            <person name="Choi C."/>
            <person name="Clum A."/>
            <person name="Dos Santos R.A."/>
            <person name="Damasio A.R."/>
            <person name="Diallinas G."/>
            <person name="Emri T."/>
            <person name="Fekete E."/>
            <person name="Flipphi M."/>
            <person name="Freyberg S."/>
            <person name="Gallo A."/>
            <person name="Gournas C."/>
            <person name="Habgood R."/>
            <person name="Hainaut M."/>
            <person name="Harispe M.L."/>
            <person name="Henrissat B."/>
            <person name="Hilden K.S."/>
            <person name="Hope R."/>
            <person name="Hossain A."/>
            <person name="Karabika E."/>
            <person name="Karaffa L."/>
            <person name="Karanyi Z."/>
            <person name="Krasevec N."/>
            <person name="Kuo A."/>
            <person name="Kusch H."/>
            <person name="LaButti K."/>
            <person name="Lagendijk E.L."/>
            <person name="Lapidus A."/>
            <person name="Levasseur A."/>
            <person name="Lindquist E."/>
            <person name="Lipzen A."/>
            <person name="Logrieco A.F."/>
            <person name="MacCabe A."/>
            <person name="Maekelae M.R."/>
            <person name="Malavazi I."/>
            <person name="Melin P."/>
            <person name="Meyer V."/>
            <person name="Mielnichuk N."/>
            <person name="Miskei M."/>
            <person name="Molnar A.P."/>
            <person name="Mule G."/>
            <person name="Ngan C.Y."/>
            <person name="Orejas M."/>
            <person name="Orosz E."/>
            <person name="Ouedraogo J.P."/>
            <person name="Overkamp K.M."/>
            <person name="Park H.-S."/>
            <person name="Perrone G."/>
            <person name="Piumi F."/>
            <person name="Punt P.J."/>
            <person name="Ram A.F."/>
            <person name="Ramon A."/>
            <person name="Rauscher S."/>
            <person name="Record E."/>
            <person name="Riano-Pachon D.M."/>
            <person name="Robert V."/>
            <person name="Roehrig J."/>
            <person name="Ruller R."/>
            <person name="Salamov A."/>
            <person name="Salih N.S."/>
            <person name="Samson R.A."/>
            <person name="Sandor E."/>
            <person name="Sanguinetti M."/>
            <person name="Schuetze T."/>
            <person name="Sepcic K."/>
            <person name="Shelest E."/>
            <person name="Sherlock G."/>
            <person name="Sophianopoulou V."/>
            <person name="Squina F.M."/>
            <person name="Sun H."/>
            <person name="Susca A."/>
            <person name="Todd R.B."/>
            <person name="Tsang A."/>
            <person name="Unkles S.E."/>
            <person name="van de Wiele N."/>
            <person name="van Rossen-Uffink D."/>
            <person name="Oliveira J.V."/>
            <person name="Vesth T.C."/>
            <person name="Visser J."/>
            <person name="Yu J.-H."/>
            <person name="Zhou M."/>
            <person name="Andersen M.R."/>
            <person name="Archer D.B."/>
            <person name="Baker S.E."/>
            <person name="Benoit I."/>
            <person name="Brakhage A.A."/>
            <person name="Braus G.H."/>
            <person name="Fischer R."/>
            <person name="Frisvad J.C."/>
            <person name="Goldman G.H."/>
            <person name="Houbraken J."/>
            <person name="Oakley B."/>
            <person name="Pocsi I."/>
            <person name="Scazzocchio C."/>
            <person name="Seiboth B."/>
            <person name="vanKuyk P.A."/>
            <person name="Wortman J."/>
            <person name="Dyer P.S."/>
            <person name="Grigoriev I.V."/>
        </authorList>
    </citation>
    <scope>NUCLEOTIDE SEQUENCE [LARGE SCALE GENOMIC DNA]</scope>
    <source>
        <strain evidence="9">ATCC 16872 / CBS 172.66 / WB 5094</strain>
    </source>
</reference>
<dbReference type="OrthoDB" id="5418899at2759"/>
<organism evidence="8 9">
    <name type="scientific">Aspergillus aculeatus (strain ATCC 16872 / CBS 172.66 / WB 5094)</name>
    <dbReference type="NCBI Taxonomy" id="690307"/>
    <lineage>
        <taxon>Eukaryota</taxon>
        <taxon>Fungi</taxon>
        <taxon>Dikarya</taxon>
        <taxon>Ascomycota</taxon>
        <taxon>Pezizomycotina</taxon>
        <taxon>Eurotiomycetes</taxon>
        <taxon>Eurotiomycetidae</taxon>
        <taxon>Eurotiales</taxon>
        <taxon>Aspergillaceae</taxon>
        <taxon>Aspergillus</taxon>
        <taxon>Aspergillus subgen. Circumdati</taxon>
    </lineage>
</organism>
<evidence type="ECO:0000313" key="8">
    <source>
        <dbReference type="EMBL" id="OJJ98123.1"/>
    </source>
</evidence>
<dbReference type="EMBL" id="KV878981">
    <property type="protein sequence ID" value="OJJ98123.1"/>
    <property type="molecule type" value="Genomic_DNA"/>
</dbReference>
<dbReference type="Pfam" id="PF11951">
    <property type="entry name" value="Fungal_trans_2"/>
    <property type="match status" value="1"/>
</dbReference>
<dbReference type="STRING" id="690307.A0A1L9WPN0"/>
<dbReference type="GO" id="GO:0005634">
    <property type="term" value="C:nucleus"/>
    <property type="evidence" value="ECO:0007669"/>
    <property type="project" value="UniProtKB-SubCell"/>
</dbReference>
<keyword evidence="5" id="KW-0539">Nucleus</keyword>
<dbReference type="InterPro" id="IPR001138">
    <property type="entry name" value="Zn2Cys6_DnaBD"/>
</dbReference>
<dbReference type="AlphaFoldDB" id="A0A1L9WPN0"/>
<evidence type="ECO:0000256" key="6">
    <source>
        <dbReference type="SAM" id="MobiDB-lite"/>
    </source>
</evidence>
<evidence type="ECO:0000256" key="4">
    <source>
        <dbReference type="ARBA" id="ARBA00023163"/>
    </source>
</evidence>
<sequence>MPGVPSNKACERCKKRHLKCDEARPKCQRCINAGVDCPGYVQTRKFIDQGAAVRRRYAPYHGEEASNRHHSPIGAPTSTLPGDPSSLNHDAAKQTMPSPSQFPSGAATAPASGPAFGISQLVSHSPAGASSQASSPGASMQARHAIRTPDWAAREIDPIGMVGSDPVIGPGWNDVRSSSTSNHAFDNSSYPNAAMAPRRSQASSHAEHTSHSPSQADENESIQDMYSDLISGSGYEESFLVRYYVETLAPWLDLSDPRKFFATHVPLRAKDDVALQYSITALAAKHLGRMKGVKITENTGLFTTPAILETYPDVSDSEWLHKATMYGYLAGQRLNTALSESYTAVSSSAVLKSPFETINDWLRNQSKNGPFDPQTQSTLGKKLENSLAVSTILNLYKSMDEPAEKWHSHLSGVRPLFESIVNLYEGITPDPKSFPHGVIAAFWNFVHQDYLSSFLNRVQTHLDPSNFKLWRSAGIPLDDEGTIGPTSDTFLLQEDLSFHSLAWLSCKVVNFLADSKKSSLQQLVRSPSSEGSEGSTPYPTTSTWLGLSFEYQTWVERLPESIRPCVRLEKPRNLSHPPETSPVPFPEIFYSLPSYAYAMQVCHFGRLALSLNRPTDAVTAPSTAFDRVQGYRELTKEVDYRCREIIGIALARPSSCARVYMTPLLFAVGQFLEAPEERQILVNLLRGIEADLGWETDSKTRKLQTLWSHQ</sequence>
<dbReference type="InterPro" id="IPR036864">
    <property type="entry name" value="Zn2-C6_fun-type_DNA-bd_sf"/>
</dbReference>
<protein>
    <recommendedName>
        <fullName evidence="7">Zn(2)-C6 fungal-type domain-containing protein</fullName>
    </recommendedName>
</protein>
<dbReference type="OMA" id="ECPGYVQ"/>
<keyword evidence="3" id="KW-0238">DNA-binding</keyword>
<evidence type="ECO:0000256" key="3">
    <source>
        <dbReference type="ARBA" id="ARBA00023125"/>
    </source>
</evidence>
<evidence type="ECO:0000313" key="9">
    <source>
        <dbReference type="Proteomes" id="UP000184546"/>
    </source>
</evidence>
<dbReference type="GO" id="GO:0000981">
    <property type="term" value="F:DNA-binding transcription factor activity, RNA polymerase II-specific"/>
    <property type="evidence" value="ECO:0007669"/>
    <property type="project" value="InterPro"/>
</dbReference>
<dbReference type="InterPro" id="IPR021858">
    <property type="entry name" value="Fun_TF"/>
</dbReference>
<dbReference type="GO" id="GO:0000976">
    <property type="term" value="F:transcription cis-regulatory region binding"/>
    <property type="evidence" value="ECO:0007669"/>
    <property type="project" value="TreeGrafter"/>
</dbReference>
<dbReference type="Proteomes" id="UP000184546">
    <property type="component" value="Unassembled WGS sequence"/>
</dbReference>
<feature type="compositionally biased region" description="Polar residues" evidence="6">
    <location>
        <begin position="76"/>
        <end position="88"/>
    </location>
</feature>
<name>A0A1L9WPN0_ASPA1</name>
<evidence type="ECO:0000259" key="7">
    <source>
        <dbReference type="PROSITE" id="PS50048"/>
    </source>
</evidence>
<dbReference type="Gene3D" id="4.10.240.10">
    <property type="entry name" value="Zn(2)-C6 fungal-type DNA-binding domain"/>
    <property type="match status" value="1"/>
</dbReference>
<dbReference type="PROSITE" id="PS00463">
    <property type="entry name" value="ZN2_CY6_FUNGAL_1"/>
    <property type="match status" value="1"/>
</dbReference>
<dbReference type="PANTHER" id="PTHR37534:SF18">
    <property type="entry name" value="ZN(II)2CYS6 TRANSCRIPTION FACTOR (EUROFUNG)"/>
    <property type="match status" value="1"/>
</dbReference>